<dbReference type="AlphaFoldDB" id="A0A2H1V2Z1"/>
<dbReference type="InterPro" id="IPR013087">
    <property type="entry name" value="Znf_C2H2_type"/>
</dbReference>
<dbReference type="PANTHER" id="PTHR46179:SF13">
    <property type="entry name" value="C2H2-TYPE DOMAIN-CONTAINING PROTEIN"/>
    <property type="match status" value="1"/>
</dbReference>
<dbReference type="GO" id="GO:0005634">
    <property type="term" value="C:nucleus"/>
    <property type="evidence" value="ECO:0007669"/>
    <property type="project" value="UniProtKB-SubCell"/>
</dbReference>
<gene>
    <name evidence="10" type="ORF">SFRICE_009844</name>
</gene>
<evidence type="ECO:0000256" key="7">
    <source>
        <dbReference type="ARBA" id="ARBA00023242"/>
    </source>
</evidence>
<dbReference type="GO" id="GO:0008270">
    <property type="term" value="F:zinc ion binding"/>
    <property type="evidence" value="ECO:0007669"/>
    <property type="project" value="UniProtKB-KW"/>
</dbReference>
<proteinExistence type="predicted"/>
<dbReference type="EMBL" id="ODYU01000428">
    <property type="protein sequence ID" value="SOQ35179.1"/>
    <property type="molecule type" value="Genomic_DNA"/>
</dbReference>
<sequence>MPDKTIILKCRHCSKSFKYDSERRRHEQSHSPQFQCKICNKNFSFMLTSYYMGIIIQMYDECVDCRSALRRHEKQHERTGSVQCSECSREFRDNILLKRHIKYAHGGTYTCAKCSAVFSSEPALKTHMKTHKSQSERRYQCSFTGCTKKFNFAHHLKHHEMTHTNTKQHFCKICNKGFIQSHHLKTHMKTHTSDSSLHCSFENCGKKFSTEYAKKRHLAKYHFKPDSGISSDSNSACDFSSMAKLKNENDSVTCPSCGQLIATTQYEEHTFNCIQNVKNEVTKEVPANIFDNSVDSNFVDTTTDNEYVAHCKMMIGGCIMNERGEKCVCAQITKTVDEEYDFTPIDNEPLDMSKTEVITSSITNTNANNNTCEGCECSQRCGVNMNAATNYQDDTAVVEYKPDGTVKLKDIFEMDIPSMNPVKDVKPEKAKANEVNALPYNSCKEVLGNCIVSENGMMGDGCLCARMLLDDQVTAQEIDDITPRPNNEIFCD</sequence>
<evidence type="ECO:0000256" key="6">
    <source>
        <dbReference type="ARBA" id="ARBA00023163"/>
    </source>
</evidence>
<comment type="subcellular location">
    <subcellularLocation>
        <location evidence="1">Nucleus</location>
    </subcellularLocation>
</comment>
<feature type="domain" description="C2H2-type" evidence="9">
    <location>
        <begin position="169"/>
        <end position="196"/>
    </location>
</feature>
<protein>
    <submittedName>
        <fullName evidence="10">SFRICE_009844</fullName>
    </submittedName>
</protein>
<accession>A0A2H1V2Z1</accession>
<keyword evidence="2" id="KW-0479">Metal-binding</keyword>
<name>A0A2H1V2Z1_SPOFR</name>
<dbReference type="InterPro" id="IPR036236">
    <property type="entry name" value="Znf_C2H2_sf"/>
</dbReference>
<reference evidence="10" key="1">
    <citation type="submission" date="2016-07" db="EMBL/GenBank/DDBJ databases">
        <authorList>
            <person name="Bretaudeau A."/>
        </authorList>
    </citation>
    <scope>NUCLEOTIDE SEQUENCE</scope>
    <source>
        <strain evidence="10">Rice</strain>
        <tissue evidence="10">Whole body</tissue>
    </source>
</reference>
<evidence type="ECO:0000256" key="5">
    <source>
        <dbReference type="ARBA" id="ARBA00023015"/>
    </source>
</evidence>
<evidence type="ECO:0000313" key="10">
    <source>
        <dbReference type="EMBL" id="SOQ35179.1"/>
    </source>
</evidence>
<keyword evidence="4" id="KW-0862">Zinc</keyword>
<evidence type="ECO:0000259" key="9">
    <source>
        <dbReference type="PROSITE" id="PS50157"/>
    </source>
</evidence>
<feature type="domain" description="C2H2-type" evidence="9">
    <location>
        <begin position="109"/>
        <end position="136"/>
    </location>
</feature>
<feature type="domain" description="C2H2-type" evidence="9">
    <location>
        <begin position="8"/>
        <end position="35"/>
    </location>
</feature>
<evidence type="ECO:0000256" key="3">
    <source>
        <dbReference type="ARBA" id="ARBA00022771"/>
    </source>
</evidence>
<keyword evidence="7" id="KW-0539">Nucleus</keyword>
<keyword evidence="5" id="KW-0805">Transcription regulation</keyword>
<keyword evidence="3 8" id="KW-0863">Zinc-finger</keyword>
<dbReference type="SUPFAM" id="SSF57667">
    <property type="entry name" value="beta-beta-alpha zinc fingers"/>
    <property type="match status" value="4"/>
</dbReference>
<keyword evidence="6" id="KW-0804">Transcription</keyword>
<feature type="domain" description="C2H2-type" evidence="9">
    <location>
        <begin position="139"/>
        <end position="168"/>
    </location>
</feature>
<dbReference type="PANTHER" id="PTHR46179">
    <property type="entry name" value="ZINC FINGER PROTEIN"/>
    <property type="match status" value="1"/>
</dbReference>
<evidence type="ECO:0000256" key="2">
    <source>
        <dbReference type="ARBA" id="ARBA00022723"/>
    </source>
</evidence>
<dbReference type="Gene3D" id="3.30.160.60">
    <property type="entry name" value="Classic Zinc Finger"/>
    <property type="match status" value="4"/>
</dbReference>
<evidence type="ECO:0000256" key="1">
    <source>
        <dbReference type="ARBA" id="ARBA00004123"/>
    </source>
</evidence>
<dbReference type="GO" id="GO:0006357">
    <property type="term" value="P:regulation of transcription by RNA polymerase II"/>
    <property type="evidence" value="ECO:0007669"/>
    <property type="project" value="TreeGrafter"/>
</dbReference>
<organism evidence="10">
    <name type="scientific">Spodoptera frugiperda</name>
    <name type="common">Fall armyworm</name>
    <dbReference type="NCBI Taxonomy" id="7108"/>
    <lineage>
        <taxon>Eukaryota</taxon>
        <taxon>Metazoa</taxon>
        <taxon>Ecdysozoa</taxon>
        <taxon>Arthropoda</taxon>
        <taxon>Hexapoda</taxon>
        <taxon>Insecta</taxon>
        <taxon>Pterygota</taxon>
        <taxon>Neoptera</taxon>
        <taxon>Endopterygota</taxon>
        <taxon>Lepidoptera</taxon>
        <taxon>Glossata</taxon>
        <taxon>Ditrysia</taxon>
        <taxon>Noctuoidea</taxon>
        <taxon>Noctuidae</taxon>
        <taxon>Amphipyrinae</taxon>
        <taxon>Spodoptera</taxon>
    </lineage>
</organism>
<dbReference type="PROSITE" id="PS00028">
    <property type="entry name" value="ZINC_FINGER_C2H2_1"/>
    <property type="match status" value="6"/>
</dbReference>
<evidence type="ECO:0000256" key="8">
    <source>
        <dbReference type="PROSITE-ProRule" id="PRU00042"/>
    </source>
</evidence>
<feature type="domain" description="C2H2-type" evidence="9">
    <location>
        <begin position="82"/>
        <end position="110"/>
    </location>
</feature>
<dbReference type="SMART" id="SM00355">
    <property type="entry name" value="ZnF_C2H2"/>
    <property type="match status" value="6"/>
</dbReference>
<dbReference type="PROSITE" id="PS50157">
    <property type="entry name" value="ZINC_FINGER_C2H2_2"/>
    <property type="match status" value="6"/>
</dbReference>
<feature type="domain" description="C2H2-type" evidence="9">
    <location>
        <begin position="197"/>
        <end position="227"/>
    </location>
</feature>
<evidence type="ECO:0000256" key="4">
    <source>
        <dbReference type="ARBA" id="ARBA00022833"/>
    </source>
</evidence>
<dbReference type="Pfam" id="PF00096">
    <property type="entry name" value="zf-C2H2"/>
    <property type="match status" value="3"/>
</dbReference>
<dbReference type="InterPro" id="IPR051061">
    <property type="entry name" value="Zinc_finger_trans_reg"/>
</dbReference>